<evidence type="ECO:0000313" key="2">
    <source>
        <dbReference type="Proteomes" id="UP001054801"/>
    </source>
</evidence>
<dbReference type="Pfam" id="PF14539">
    <property type="entry name" value="DUF4442"/>
    <property type="match status" value="1"/>
</dbReference>
<accession>A0ABY3T1X9</accession>
<dbReference type="Gene3D" id="3.10.129.10">
    <property type="entry name" value="Hotdog Thioesterase"/>
    <property type="match status" value="1"/>
</dbReference>
<dbReference type="EMBL" id="CP091244">
    <property type="protein sequence ID" value="UJS24765.1"/>
    <property type="molecule type" value="Genomic_DNA"/>
</dbReference>
<evidence type="ECO:0000313" key="1">
    <source>
        <dbReference type="EMBL" id="UJS24765.1"/>
    </source>
</evidence>
<name>A0ABY3T1X9_9GAMM</name>
<dbReference type="SUPFAM" id="SSF54637">
    <property type="entry name" value="Thioesterase/thiol ester dehydrase-isomerase"/>
    <property type="match status" value="1"/>
</dbReference>
<keyword evidence="2" id="KW-1185">Reference proteome</keyword>
<proteinExistence type="predicted"/>
<protein>
    <submittedName>
        <fullName evidence="1">PaaI family thioesterase</fullName>
    </submittedName>
</protein>
<dbReference type="InterPro" id="IPR029069">
    <property type="entry name" value="HotDog_dom_sf"/>
</dbReference>
<dbReference type="RefSeq" id="WP_236499458.1">
    <property type="nucleotide sequence ID" value="NZ_CP091244.1"/>
</dbReference>
<dbReference type="Proteomes" id="UP001054801">
    <property type="component" value="Chromosome"/>
</dbReference>
<reference evidence="1" key="1">
    <citation type="journal article" date="2022" name="Microorganisms">
        <title>Two New Species of Filamentous Sulfur Bacteria of the Genus Thiothrix, Thiothrix winogradskyi sp. nov. and 'Candidatus Thiothrix sulfatifontis' sp. nov.</title>
        <authorList>
            <person name="Ravin N.V."/>
            <person name="Rossetti S."/>
            <person name="Beletsky A.V."/>
            <person name="Kadnikov V.V."/>
            <person name="Rudenko T.S."/>
            <person name="Smolyakov D.D."/>
            <person name="Moskvitina M.I."/>
            <person name="Gureeva M.V."/>
            <person name="Mardanov A.V."/>
            <person name="Grabovich M.Y."/>
        </authorList>
    </citation>
    <scope>NUCLEOTIDE SEQUENCE</scope>
    <source>
        <strain evidence="1">CT3</strain>
    </source>
</reference>
<sequence>MPTTSGIIQCLGRLMAFNAIKFARRWLAFLPEGRRLELYPPWWMMRIKVLALENEWRHIRIRLPLTWASRNMGGSMFGGFQASLADPIAPLACSKVFPDYHVWTRHLSVDFVRPGISDMELRFDFPPEKEAEIREELARRGRSTPSFEYGLYDGHGRLCTKVVCVVAIRPQGYLKGVGSAAE</sequence>
<organism evidence="1 2">
    <name type="scientific">Thiothrix winogradskyi</name>
    <dbReference type="NCBI Taxonomy" id="96472"/>
    <lineage>
        <taxon>Bacteria</taxon>
        <taxon>Pseudomonadati</taxon>
        <taxon>Pseudomonadota</taxon>
        <taxon>Gammaproteobacteria</taxon>
        <taxon>Thiotrichales</taxon>
        <taxon>Thiotrichaceae</taxon>
        <taxon>Thiothrix</taxon>
    </lineage>
</organism>
<gene>
    <name evidence="1" type="ORF">L2Y54_01645</name>
</gene>
<dbReference type="CDD" id="cd03443">
    <property type="entry name" value="PaaI_thioesterase"/>
    <property type="match status" value="1"/>
</dbReference>
<dbReference type="InterPro" id="IPR027961">
    <property type="entry name" value="DUF4442"/>
</dbReference>